<dbReference type="OrthoDB" id="3938544at2759"/>
<reference evidence="2" key="1">
    <citation type="journal article" date="2021" name="Nat. Commun.">
        <title>Genetic determinants of endophytism in the Arabidopsis root mycobiome.</title>
        <authorList>
            <person name="Mesny F."/>
            <person name="Miyauchi S."/>
            <person name="Thiergart T."/>
            <person name="Pickel B."/>
            <person name="Atanasova L."/>
            <person name="Karlsson M."/>
            <person name="Huettel B."/>
            <person name="Barry K.W."/>
            <person name="Haridas S."/>
            <person name="Chen C."/>
            <person name="Bauer D."/>
            <person name="Andreopoulos W."/>
            <person name="Pangilinan J."/>
            <person name="LaButti K."/>
            <person name="Riley R."/>
            <person name="Lipzen A."/>
            <person name="Clum A."/>
            <person name="Drula E."/>
            <person name="Henrissat B."/>
            <person name="Kohler A."/>
            <person name="Grigoriev I.V."/>
            <person name="Martin F.M."/>
            <person name="Hacquard S."/>
        </authorList>
    </citation>
    <scope>NUCLEOTIDE SEQUENCE</scope>
    <source>
        <strain evidence="2">MPI-CAGE-AT-0147</strain>
    </source>
</reference>
<comment type="caution">
    <text evidence="2">The sequence shown here is derived from an EMBL/GenBank/DDBJ whole genome shotgun (WGS) entry which is preliminary data.</text>
</comment>
<protein>
    <submittedName>
        <fullName evidence="2">Uncharacterized protein</fullName>
    </submittedName>
</protein>
<evidence type="ECO:0000256" key="1">
    <source>
        <dbReference type="SAM" id="MobiDB-lite"/>
    </source>
</evidence>
<evidence type="ECO:0000313" key="2">
    <source>
        <dbReference type="EMBL" id="KAH7148456.1"/>
    </source>
</evidence>
<name>A0A9P9EXQ2_9HYPO</name>
<feature type="region of interest" description="Disordered" evidence="1">
    <location>
        <begin position="1"/>
        <end position="34"/>
    </location>
</feature>
<dbReference type="Proteomes" id="UP000738349">
    <property type="component" value="Unassembled WGS sequence"/>
</dbReference>
<gene>
    <name evidence="2" type="ORF">EDB81DRAFT_463623</name>
</gene>
<dbReference type="AlphaFoldDB" id="A0A9P9EXQ2"/>
<accession>A0A9P9EXQ2</accession>
<dbReference type="EMBL" id="JAGMUV010000007">
    <property type="protein sequence ID" value="KAH7148456.1"/>
    <property type="molecule type" value="Genomic_DNA"/>
</dbReference>
<sequence length="126" mass="14630">MDDDENTLFNIQVSDASDDEERESKQARRTGQTEDAWDAVRRAYRPKFENGNIHKTIKLPIENGASKQLLQEVLHAVEELYFFRHYERAAQFINEIFSSGSCLDDDTQRSLLTYQEKCQKKLGAQV</sequence>
<proteinExistence type="predicted"/>
<evidence type="ECO:0000313" key="3">
    <source>
        <dbReference type="Proteomes" id="UP000738349"/>
    </source>
</evidence>
<organism evidence="2 3">
    <name type="scientific">Dactylonectria macrodidyma</name>
    <dbReference type="NCBI Taxonomy" id="307937"/>
    <lineage>
        <taxon>Eukaryota</taxon>
        <taxon>Fungi</taxon>
        <taxon>Dikarya</taxon>
        <taxon>Ascomycota</taxon>
        <taxon>Pezizomycotina</taxon>
        <taxon>Sordariomycetes</taxon>
        <taxon>Hypocreomycetidae</taxon>
        <taxon>Hypocreales</taxon>
        <taxon>Nectriaceae</taxon>
        <taxon>Dactylonectria</taxon>
    </lineage>
</organism>
<keyword evidence="3" id="KW-1185">Reference proteome</keyword>